<evidence type="ECO:0000256" key="2">
    <source>
        <dbReference type="SAM" id="Phobius"/>
    </source>
</evidence>
<organism evidence="3 4">
    <name type="scientific">Vibrio nigripulchritudo SOn1</name>
    <dbReference type="NCBI Taxonomy" id="1238450"/>
    <lineage>
        <taxon>Bacteria</taxon>
        <taxon>Pseudomonadati</taxon>
        <taxon>Pseudomonadota</taxon>
        <taxon>Gammaproteobacteria</taxon>
        <taxon>Vibrionales</taxon>
        <taxon>Vibrionaceae</taxon>
        <taxon>Vibrio</taxon>
    </lineage>
</organism>
<evidence type="ECO:0000256" key="1">
    <source>
        <dbReference type="SAM" id="MobiDB-lite"/>
    </source>
</evidence>
<accession>A0AAV2VS69</accession>
<keyword evidence="2" id="KW-1133">Transmembrane helix</keyword>
<comment type="caution">
    <text evidence="3">The sequence shown here is derived from an EMBL/GenBank/DDBJ whole genome shotgun (WGS) entry which is preliminary data.</text>
</comment>
<evidence type="ECO:0000313" key="4">
    <source>
        <dbReference type="Proteomes" id="UP000018211"/>
    </source>
</evidence>
<name>A0AAV2VS69_9VIBR</name>
<sequence length="220" mass="24325">MDMTTTLAITIPLVLIFSIPVIVITIIARNRRKEKARQEFIDHFPFENHLPDRIRKTYPHLTDSGIKFVIQGLRDYFHICNAAGGKTIAMPSQVVDVAWHEFILSTKAYQRFCQNALGQFLHHTPTEAMASPTVAQEGIKRAWRLACRREGIDIRYPTKLPLIFAIDAMLNIEDGFHYTLNCDGKKSDQYCASHIGCSGSAGCSSDTGSSCGGSSCGGGD</sequence>
<dbReference type="EMBL" id="CAOF01000120">
    <property type="protein sequence ID" value="CCO47395.1"/>
    <property type="molecule type" value="Genomic_DNA"/>
</dbReference>
<gene>
    <name evidence="3" type="ORF">VIBNISOn1_30087</name>
</gene>
<feature type="region of interest" description="Disordered" evidence="1">
    <location>
        <begin position="199"/>
        <end position="220"/>
    </location>
</feature>
<reference evidence="3 4" key="1">
    <citation type="journal article" date="2013" name="ISME J.">
        <title>Comparative genomics of pathogenic lineages of Vibrio nigripulchritudo identifies virulence-associated traits.</title>
        <authorList>
            <person name="Goudenege D."/>
            <person name="Labreuche Y."/>
            <person name="Krin E."/>
            <person name="Ansquer D."/>
            <person name="Mangenot S."/>
            <person name="Calteau A."/>
            <person name="Medigue C."/>
            <person name="Mazel D."/>
            <person name="Polz M.F."/>
            <person name="Le Roux F."/>
        </authorList>
    </citation>
    <scope>NUCLEOTIDE SEQUENCE [LARGE SCALE GENOMIC DNA]</scope>
    <source>
        <strain evidence="3 4">SOn1</strain>
    </source>
</reference>
<feature type="transmembrane region" description="Helical" evidence="2">
    <location>
        <begin position="6"/>
        <end position="28"/>
    </location>
</feature>
<dbReference type="RefSeq" id="WP_022612223.1">
    <property type="nucleotide sequence ID" value="NZ_LK391965.1"/>
</dbReference>
<keyword evidence="2" id="KW-0812">Transmembrane</keyword>
<evidence type="ECO:0000313" key="3">
    <source>
        <dbReference type="EMBL" id="CCO47395.1"/>
    </source>
</evidence>
<dbReference type="AlphaFoldDB" id="A0AAV2VS69"/>
<feature type="compositionally biased region" description="Low complexity" evidence="1">
    <location>
        <begin position="199"/>
        <end position="209"/>
    </location>
</feature>
<proteinExistence type="predicted"/>
<dbReference type="Proteomes" id="UP000018211">
    <property type="component" value="Unassembled WGS sequence"/>
</dbReference>
<feature type="compositionally biased region" description="Gly residues" evidence="1">
    <location>
        <begin position="210"/>
        <end position="220"/>
    </location>
</feature>
<keyword evidence="2" id="KW-0472">Membrane</keyword>
<protein>
    <submittedName>
        <fullName evidence="3">Uncharacterized protein</fullName>
    </submittedName>
</protein>